<reference evidence="1 2" key="1">
    <citation type="submission" date="2024-10" db="EMBL/GenBank/DDBJ databases">
        <title>The Natural Products Discovery Center: Release of the First 8490 Sequenced Strains for Exploring Actinobacteria Biosynthetic Diversity.</title>
        <authorList>
            <person name="Kalkreuter E."/>
            <person name="Kautsar S.A."/>
            <person name="Yang D."/>
            <person name="Bader C.D."/>
            <person name="Teijaro C.N."/>
            <person name="Fluegel L."/>
            <person name="Davis C.M."/>
            <person name="Simpson J.R."/>
            <person name="Lauterbach L."/>
            <person name="Steele A.D."/>
            <person name="Gui C."/>
            <person name="Meng S."/>
            <person name="Li G."/>
            <person name="Viehrig K."/>
            <person name="Ye F."/>
            <person name="Su P."/>
            <person name="Kiefer A.F."/>
            <person name="Nichols A."/>
            <person name="Cepeda A.J."/>
            <person name="Yan W."/>
            <person name="Fan B."/>
            <person name="Jiang Y."/>
            <person name="Adhikari A."/>
            <person name="Zheng C.-J."/>
            <person name="Schuster L."/>
            <person name="Cowan T.M."/>
            <person name="Smanski M.J."/>
            <person name="Chevrette M.G."/>
            <person name="De Carvalho L.P.S."/>
            <person name="Shen B."/>
        </authorList>
    </citation>
    <scope>NUCLEOTIDE SEQUENCE [LARGE SCALE GENOMIC DNA]</scope>
    <source>
        <strain evidence="1 2">NPDC001867</strain>
    </source>
</reference>
<proteinExistence type="predicted"/>
<comment type="caution">
    <text evidence="1">The sequence shown here is derived from an EMBL/GenBank/DDBJ whole genome shotgun (WGS) entry which is preliminary data.</text>
</comment>
<keyword evidence="2" id="KW-1185">Reference proteome</keyword>
<dbReference type="Proteomes" id="UP001602089">
    <property type="component" value="Unassembled WGS sequence"/>
</dbReference>
<sequence>MMSKPTDDPISPYQRRLYDAVIFGHDKGRSRANRALRAVWLSRRRLQRENSGLRARLRLVEALATDAQIASRDAKGPVRADWLYYALNGVGKPPEGFEAWKSTRKAV</sequence>
<dbReference type="RefSeq" id="WP_387132038.1">
    <property type="nucleotide sequence ID" value="NZ_JBIATK010000012.1"/>
</dbReference>
<protein>
    <submittedName>
        <fullName evidence="1">Uncharacterized protein</fullName>
    </submittedName>
</protein>
<evidence type="ECO:0000313" key="2">
    <source>
        <dbReference type="Proteomes" id="UP001602089"/>
    </source>
</evidence>
<dbReference type="EMBL" id="JBIATK010000012">
    <property type="protein sequence ID" value="MFF4026964.1"/>
    <property type="molecule type" value="Genomic_DNA"/>
</dbReference>
<gene>
    <name evidence="1" type="ORF">ACFYY5_29350</name>
</gene>
<evidence type="ECO:0000313" key="1">
    <source>
        <dbReference type="EMBL" id="MFF4026964.1"/>
    </source>
</evidence>
<organism evidence="1 2">
    <name type="scientific">Nocardia elegans</name>
    <dbReference type="NCBI Taxonomy" id="300029"/>
    <lineage>
        <taxon>Bacteria</taxon>
        <taxon>Bacillati</taxon>
        <taxon>Actinomycetota</taxon>
        <taxon>Actinomycetes</taxon>
        <taxon>Mycobacteriales</taxon>
        <taxon>Nocardiaceae</taxon>
        <taxon>Nocardia</taxon>
    </lineage>
</organism>
<name>A0ABW6TP37_9NOCA</name>
<accession>A0ABW6TP37</accession>